<dbReference type="EC" id="1.3.1.76" evidence="2"/>
<name>A0A6L5XY08_9FIRM</name>
<evidence type="ECO:0000256" key="5">
    <source>
        <dbReference type="ARBA" id="ARBA00023244"/>
    </source>
</evidence>
<dbReference type="SUPFAM" id="SSF51735">
    <property type="entry name" value="NAD(P)-binding Rossmann-fold domains"/>
    <property type="match status" value="1"/>
</dbReference>
<dbReference type="Proteomes" id="UP000482209">
    <property type="component" value="Unassembled WGS sequence"/>
</dbReference>
<protein>
    <recommendedName>
        <fullName evidence="2">precorrin-2 dehydrogenase</fullName>
        <ecNumber evidence="2">1.3.1.76</ecNumber>
    </recommendedName>
</protein>
<evidence type="ECO:0000256" key="1">
    <source>
        <dbReference type="ARBA" id="ARBA00005010"/>
    </source>
</evidence>
<dbReference type="Pfam" id="PF13241">
    <property type="entry name" value="NAD_binding_7"/>
    <property type="match status" value="1"/>
</dbReference>
<dbReference type="RefSeq" id="WP_154518489.1">
    <property type="nucleotide sequence ID" value="NZ_VUMT01000006.1"/>
</dbReference>
<dbReference type="AlphaFoldDB" id="A0A6L5XY08"/>
<dbReference type="InterPro" id="IPR036291">
    <property type="entry name" value="NAD(P)-bd_dom_sf"/>
</dbReference>
<evidence type="ECO:0000313" key="8">
    <source>
        <dbReference type="Proteomes" id="UP000482209"/>
    </source>
</evidence>
<gene>
    <name evidence="7" type="ORF">FYJ58_05550</name>
</gene>
<dbReference type="PANTHER" id="PTHR35330">
    <property type="entry name" value="SIROHEME BIOSYNTHESIS PROTEIN MET8"/>
    <property type="match status" value="1"/>
</dbReference>
<evidence type="ECO:0000256" key="4">
    <source>
        <dbReference type="ARBA" id="ARBA00023027"/>
    </source>
</evidence>
<evidence type="ECO:0000313" key="7">
    <source>
        <dbReference type="EMBL" id="MSS63341.1"/>
    </source>
</evidence>
<dbReference type="NCBIfam" id="TIGR01470">
    <property type="entry name" value="cysG_Nterm"/>
    <property type="match status" value="1"/>
</dbReference>
<keyword evidence="3" id="KW-0560">Oxidoreductase</keyword>
<evidence type="ECO:0000256" key="6">
    <source>
        <dbReference type="ARBA" id="ARBA00047561"/>
    </source>
</evidence>
<accession>A0A6L5XY08</accession>
<comment type="pathway">
    <text evidence="1">Porphyrin-containing compound metabolism; siroheme biosynthesis; sirohydrochlorin from precorrin-2: step 1/1.</text>
</comment>
<dbReference type="InterPro" id="IPR006367">
    <property type="entry name" value="Sirohaem_synthase_N"/>
</dbReference>
<dbReference type="GO" id="GO:0004325">
    <property type="term" value="F:ferrochelatase activity"/>
    <property type="evidence" value="ECO:0007669"/>
    <property type="project" value="InterPro"/>
</dbReference>
<dbReference type="InterPro" id="IPR028161">
    <property type="entry name" value="Met8-like"/>
</dbReference>
<keyword evidence="8" id="KW-1185">Reference proteome</keyword>
<comment type="caution">
    <text evidence="7">The sequence shown here is derived from an EMBL/GenBank/DDBJ whole genome shotgun (WGS) entry which is preliminary data.</text>
</comment>
<dbReference type="GO" id="GO:0019354">
    <property type="term" value="P:siroheme biosynthetic process"/>
    <property type="evidence" value="ECO:0007669"/>
    <property type="project" value="UniProtKB-UniPathway"/>
</dbReference>
<evidence type="ECO:0000256" key="3">
    <source>
        <dbReference type="ARBA" id="ARBA00023002"/>
    </source>
</evidence>
<dbReference type="PANTHER" id="PTHR35330:SF1">
    <property type="entry name" value="SIROHEME BIOSYNTHESIS PROTEIN MET8"/>
    <property type="match status" value="1"/>
</dbReference>
<dbReference type="EMBL" id="VUMT01000006">
    <property type="protein sequence ID" value="MSS63341.1"/>
    <property type="molecule type" value="Genomic_DNA"/>
</dbReference>
<dbReference type="Gene3D" id="3.40.50.720">
    <property type="entry name" value="NAD(P)-binding Rossmann-like Domain"/>
    <property type="match status" value="1"/>
</dbReference>
<keyword evidence="4" id="KW-0520">NAD</keyword>
<comment type="catalytic activity">
    <reaction evidence="6">
        <text>precorrin-2 + NAD(+) = sirohydrochlorin + NADH + 2 H(+)</text>
        <dbReference type="Rhea" id="RHEA:15613"/>
        <dbReference type="ChEBI" id="CHEBI:15378"/>
        <dbReference type="ChEBI" id="CHEBI:57540"/>
        <dbReference type="ChEBI" id="CHEBI:57945"/>
        <dbReference type="ChEBI" id="CHEBI:58351"/>
        <dbReference type="ChEBI" id="CHEBI:58827"/>
        <dbReference type="EC" id="1.3.1.76"/>
    </reaction>
</comment>
<reference evidence="7 8" key="1">
    <citation type="submission" date="2019-08" db="EMBL/GenBank/DDBJ databases">
        <title>In-depth cultivation of the pig gut microbiome towards novel bacterial diversity and tailored functional studies.</title>
        <authorList>
            <person name="Wylensek D."/>
            <person name="Hitch T.C.A."/>
            <person name="Clavel T."/>
        </authorList>
    </citation>
    <scope>NUCLEOTIDE SEQUENCE [LARGE SCALE GENOMIC DNA]</scope>
    <source>
        <strain evidence="7 8">WCA-693-APC-MOT-I</strain>
    </source>
</reference>
<dbReference type="UniPathway" id="UPA00262">
    <property type="reaction ID" value="UER00222"/>
</dbReference>
<organism evidence="7 8">
    <name type="scientific">Velocimicrobium porci</name>
    <dbReference type="NCBI Taxonomy" id="2606634"/>
    <lineage>
        <taxon>Bacteria</taxon>
        <taxon>Bacillati</taxon>
        <taxon>Bacillota</taxon>
        <taxon>Clostridia</taxon>
        <taxon>Lachnospirales</taxon>
        <taxon>Lachnospiraceae</taxon>
        <taxon>Velocimicrobium</taxon>
    </lineage>
</organism>
<evidence type="ECO:0000256" key="2">
    <source>
        <dbReference type="ARBA" id="ARBA00012400"/>
    </source>
</evidence>
<proteinExistence type="predicted"/>
<keyword evidence="5" id="KW-0627">Porphyrin biosynthesis</keyword>
<sequence>MGYFPMFIDMTGKKVLVIGGGTIATRRIRTLLEFKCDITVISLGLTAELKELSDQSKIRWKKREYSYGEIESEFLVIGATDNREVNHLVYLEAKKKGCLVNIIDCKEECDFYFPAVIIRDDIVIGVTASGTNHKAVKETAAWIRENLH</sequence>
<dbReference type="GO" id="GO:0043115">
    <property type="term" value="F:precorrin-2 dehydrogenase activity"/>
    <property type="evidence" value="ECO:0007669"/>
    <property type="project" value="UniProtKB-EC"/>
</dbReference>